<evidence type="ECO:0000256" key="2">
    <source>
        <dbReference type="ARBA" id="ARBA00023136"/>
    </source>
</evidence>
<keyword evidence="2" id="KW-0472">Membrane</keyword>
<accession>A0A166LCF9</accession>
<dbReference type="PANTHER" id="PTHR12652">
    <property type="entry name" value="PEROXISOMAL BIOGENESIS FACTOR 11"/>
    <property type="match status" value="1"/>
</dbReference>
<keyword evidence="3" id="KW-0576">Peroxisome</keyword>
<dbReference type="InterPro" id="IPR008733">
    <property type="entry name" value="PEX11"/>
</dbReference>
<reference evidence="5 6" key="1">
    <citation type="journal article" date="2016" name="Mol. Biol. Evol.">
        <title>Comparative Genomics of Early-Diverging Mushroom-Forming Fungi Provides Insights into the Origins of Lignocellulose Decay Capabilities.</title>
        <authorList>
            <person name="Nagy L.G."/>
            <person name="Riley R."/>
            <person name="Tritt A."/>
            <person name="Adam C."/>
            <person name="Daum C."/>
            <person name="Floudas D."/>
            <person name="Sun H."/>
            <person name="Yadav J.S."/>
            <person name="Pangilinan J."/>
            <person name="Larsson K.H."/>
            <person name="Matsuura K."/>
            <person name="Barry K."/>
            <person name="Labutti K."/>
            <person name="Kuo R."/>
            <person name="Ohm R.A."/>
            <person name="Bhattacharya S.S."/>
            <person name="Shirouzu T."/>
            <person name="Yoshinaga Y."/>
            <person name="Martin F.M."/>
            <person name="Grigoriev I.V."/>
            <person name="Hibbett D.S."/>
        </authorList>
    </citation>
    <scope>NUCLEOTIDE SEQUENCE [LARGE SCALE GENOMIC DNA]</scope>
    <source>
        <strain evidence="5 6">CBS 109695</strain>
    </source>
</reference>
<keyword evidence="1" id="KW-0962">Peroxisome biogenesis</keyword>
<dbReference type="AlphaFoldDB" id="A0A166LCF9"/>
<organism evidence="5 6">
    <name type="scientific">Athelia psychrophila</name>
    <dbReference type="NCBI Taxonomy" id="1759441"/>
    <lineage>
        <taxon>Eukaryota</taxon>
        <taxon>Fungi</taxon>
        <taxon>Dikarya</taxon>
        <taxon>Basidiomycota</taxon>
        <taxon>Agaricomycotina</taxon>
        <taxon>Agaricomycetes</taxon>
        <taxon>Agaricomycetidae</taxon>
        <taxon>Atheliales</taxon>
        <taxon>Atheliaceae</taxon>
        <taxon>Athelia</taxon>
    </lineage>
</organism>
<protein>
    <submittedName>
        <fullName evidence="5">Uncharacterized protein</fullName>
    </submittedName>
</protein>
<dbReference type="GO" id="GO:0005778">
    <property type="term" value="C:peroxisomal membrane"/>
    <property type="evidence" value="ECO:0007669"/>
    <property type="project" value="UniProtKB-SubCell"/>
</dbReference>
<proteinExistence type="predicted"/>
<dbReference type="PANTHER" id="PTHR12652:SF25">
    <property type="entry name" value="MICROBODY (PEROXISOME) PROLIFERATION PROTEIN PEROXIN 11C (EUROFUNG)"/>
    <property type="match status" value="1"/>
</dbReference>
<name>A0A166LCF9_9AGAM</name>
<evidence type="ECO:0000256" key="1">
    <source>
        <dbReference type="ARBA" id="ARBA00022593"/>
    </source>
</evidence>
<keyword evidence="6" id="KW-1185">Reference proteome</keyword>
<sequence length="319" mass="35918">MSRQSKPLNLARLNDATLGAFGLVPSSETLDHLVRYLSTWSGSDKLFMIIQYTLKLLIPLLHARAGLQHRYGYRKDPVSGAAVRWAKIGGIIGSARMLWRIWGLLPIFQWLISLERTPPPTRRLLTIERIQGWAMLGYYPLEHISYLRSNDLIPATIPSPVSYLSDTAKPIEINAGKLGMWSCRFWAFYVVLQFAHLREDRKLLQQRERTLKKGKMPAMAGELEDLSRRWDSYWNEMVVNMGNLPLTIHWSLEQGIIKNDVWVGVFGLIGALASFRSGWRATALPKSAAPALPSLIDDKSVDLGPIDPPAPLVGYDASS</sequence>
<dbReference type="EMBL" id="KV417537">
    <property type="protein sequence ID" value="KZP22809.1"/>
    <property type="molecule type" value="Genomic_DNA"/>
</dbReference>
<evidence type="ECO:0000313" key="5">
    <source>
        <dbReference type="EMBL" id="KZP22809.1"/>
    </source>
</evidence>
<dbReference type="Proteomes" id="UP000076532">
    <property type="component" value="Unassembled WGS sequence"/>
</dbReference>
<gene>
    <name evidence="5" type="ORF">FIBSPDRAFT_786864</name>
</gene>
<dbReference type="GO" id="GO:0016559">
    <property type="term" value="P:peroxisome fission"/>
    <property type="evidence" value="ECO:0007669"/>
    <property type="project" value="InterPro"/>
</dbReference>
<evidence type="ECO:0000256" key="4">
    <source>
        <dbReference type="ARBA" id="ARBA00046271"/>
    </source>
</evidence>
<evidence type="ECO:0000313" key="6">
    <source>
        <dbReference type="Proteomes" id="UP000076532"/>
    </source>
</evidence>
<dbReference type="OrthoDB" id="10005898at2759"/>
<dbReference type="Pfam" id="PF05648">
    <property type="entry name" value="PEX11"/>
    <property type="match status" value="1"/>
</dbReference>
<comment type="subcellular location">
    <subcellularLocation>
        <location evidence="4">Peroxisome membrane</location>
    </subcellularLocation>
</comment>
<dbReference type="STRING" id="436010.A0A166LCF9"/>
<evidence type="ECO:0000256" key="3">
    <source>
        <dbReference type="ARBA" id="ARBA00023140"/>
    </source>
</evidence>